<dbReference type="OrthoDB" id="111931at2759"/>
<evidence type="ECO:0000256" key="4">
    <source>
        <dbReference type="ARBA" id="ARBA00022759"/>
    </source>
</evidence>
<evidence type="ECO:0000256" key="3">
    <source>
        <dbReference type="ARBA" id="ARBA00022722"/>
    </source>
</evidence>
<keyword evidence="3" id="KW-0540">Nuclease</keyword>
<comment type="caution">
    <text evidence="8">The sequence shown here is derived from an EMBL/GenBank/DDBJ whole genome shotgun (WGS) entry which is preliminary data.</text>
</comment>
<proteinExistence type="predicted"/>
<dbReference type="Pfam" id="PF17917">
    <property type="entry name" value="RT_RNaseH"/>
    <property type="match status" value="1"/>
</dbReference>
<evidence type="ECO:0000259" key="7">
    <source>
        <dbReference type="Pfam" id="PF17917"/>
    </source>
</evidence>
<evidence type="ECO:0000256" key="5">
    <source>
        <dbReference type="ARBA" id="ARBA00022801"/>
    </source>
</evidence>
<sequence>MRLSFEFPRITRLLLEVYQGIFVDCVPLTELLQKNTLFLSFEKLKYVLTQTSVLVQPQSGREFVLKLHEGTYPMHGLELASIVFALNIWRHYLYCERCIIYTNHKSLKYMLTQKELNLRQQYHLGKANIVIDSLSCRVMTDLRVIFAHLSLFEDRSLLAKM</sequence>
<keyword evidence="2" id="KW-0548">Nucleotidyltransferase</keyword>
<dbReference type="GO" id="GO:0004519">
    <property type="term" value="F:endonuclease activity"/>
    <property type="evidence" value="ECO:0007669"/>
    <property type="project" value="UniProtKB-KW"/>
</dbReference>
<dbReference type="AlphaFoldDB" id="A0A5B6VL44"/>
<evidence type="ECO:0000256" key="6">
    <source>
        <dbReference type="ARBA" id="ARBA00022918"/>
    </source>
</evidence>
<name>A0A5B6VL44_9ROSI</name>
<keyword evidence="1" id="KW-0808">Transferase</keyword>
<feature type="domain" description="Reverse transcriptase RNase H-like" evidence="7">
    <location>
        <begin position="65"/>
        <end position="121"/>
    </location>
</feature>
<keyword evidence="9" id="KW-1185">Reference proteome</keyword>
<evidence type="ECO:0000256" key="2">
    <source>
        <dbReference type="ARBA" id="ARBA00022695"/>
    </source>
</evidence>
<accession>A0A5B6VL44</accession>
<gene>
    <name evidence="8" type="ORF">EPI10_015623</name>
</gene>
<keyword evidence="5" id="KW-0378">Hydrolase</keyword>
<evidence type="ECO:0000256" key="1">
    <source>
        <dbReference type="ARBA" id="ARBA00022679"/>
    </source>
</evidence>
<reference evidence="9" key="1">
    <citation type="journal article" date="2019" name="Plant Biotechnol. J.">
        <title>Genome sequencing of the Australian wild diploid species Gossypium australe highlights disease resistance and delayed gland morphogenesis.</title>
        <authorList>
            <person name="Cai Y."/>
            <person name="Cai X."/>
            <person name="Wang Q."/>
            <person name="Wang P."/>
            <person name="Zhang Y."/>
            <person name="Cai C."/>
            <person name="Xu Y."/>
            <person name="Wang K."/>
            <person name="Zhou Z."/>
            <person name="Wang C."/>
            <person name="Geng S."/>
            <person name="Li B."/>
            <person name="Dong Q."/>
            <person name="Hou Y."/>
            <person name="Wang H."/>
            <person name="Ai P."/>
            <person name="Liu Z."/>
            <person name="Yi F."/>
            <person name="Sun M."/>
            <person name="An G."/>
            <person name="Cheng J."/>
            <person name="Zhang Y."/>
            <person name="Shi Q."/>
            <person name="Xie Y."/>
            <person name="Shi X."/>
            <person name="Chang Y."/>
            <person name="Huang F."/>
            <person name="Chen Y."/>
            <person name="Hong S."/>
            <person name="Mi L."/>
            <person name="Sun Q."/>
            <person name="Zhang L."/>
            <person name="Zhou B."/>
            <person name="Peng R."/>
            <person name="Zhang X."/>
            <person name="Liu F."/>
        </authorList>
    </citation>
    <scope>NUCLEOTIDE SEQUENCE [LARGE SCALE GENOMIC DNA]</scope>
    <source>
        <strain evidence="9">cv. PA1801</strain>
    </source>
</reference>
<dbReference type="Proteomes" id="UP000325315">
    <property type="component" value="Unassembled WGS sequence"/>
</dbReference>
<evidence type="ECO:0000313" key="8">
    <source>
        <dbReference type="EMBL" id="KAA3469872.1"/>
    </source>
</evidence>
<dbReference type="EMBL" id="SMMG02000006">
    <property type="protein sequence ID" value="KAA3469872.1"/>
    <property type="molecule type" value="Genomic_DNA"/>
</dbReference>
<keyword evidence="4" id="KW-0255">Endonuclease</keyword>
<dbReference type="GO" id="GO:0016787">
    <property type="term" value="F:hydrolase activity"/>
    <property type="evidence" value="ECO:0007669"/>
    <property type="project" value="UniProtKB-KW"/>
</dbReference>
<dbReference type="InterPro" id="IPR041373">
    <property type="entry name" value="RT_RNaseH"/>
</dbReference>
<dbReference type="SUPFAM" id="SSF56672">
    <property type="entry name" value="DNA/RNA polymerases"/>
    <property type="match status" value="1"/>
</dbReference>
<protein>
    <submittedName>
        <fullName evidence="8">Integrase</fullName>
    </submittedName>
</protein>
<dbReference type="GO" id="GO:0003964">
    <property type="term" value="F:RNA-directed DNA polymerase activity"/>
    <property type="evidence" value="ECO:0007669"/>
    <property type="project" value="UniProtKB-KW"/>
</dbReference>
<keyword evidence="6" id="KW-0695">RNA-directed DNA polymerase</keyword>
<organism evidence="8 9">
    <name type="scientific">Gossypium australe</name>
    <dbReference type="NCBI Taxonomy" id="47621"/>
    <lineage>
        <taxon>Eukaryota</taxon>
        <taxon>Viridiplantae</taxon>
        <taxon>Streptophyta</taxon>
        <taxon>Embryophyta</taxon>
        <taxon>Tracheophyta</taxon>
        <taxon>Spermatophyta</taxon>
        <taxon>Magnoliopsida</taxon>
        <taxon>eudicotyledons</taxon>
        <taxon>Gunneridae</taxon>
        <taxon>Pentapetalae</taxon>
        <taxon>rosids</taxon>
        <taxon>malvids</taxon>
        <taxon>Malvales</taxon>
        <taxon>Malvaceae</taxon>
        <taxon>Malvoideae</taxon>
        <taxon>Gossypium</taxon>
    </lineage>
</organism>
<evidence type="ECO:0000313" key="9">
    <source>
        <dbReference type="Proteomes" id="UP000325315"/>
    </source>
</evidence>
<dbReference type="InterPro" id="IPR043502">
    <property type="entry name" value="DNA/RNA_pol_sf"/>
</dbReference>